<gene>
    <name evidence="1" type="ORF">DSO57_1030186</name>
</gene>
<name>A0ACC2UA02_9FUNG</name>
<sequence>MSQANDTLRAGGLTSPSLLPQERPMTPSFQDFRARSTNTSAVALRQELDALEASAPAHLANQFKKEMADFYRLFLRFFRRKEQRCQIELAPSSLSCRRQDNCL</sequence>
<dbReference type="Proteomes" id="UP001165960">
    <property type="component" value="Unassembled WGS sequence"/>
</dbReference>
<accession>A0ACC2UA02</accession>
<keyword evidence="2" id="KW-1185">Reference proteome</keyword>
<evidence type="ECO:0000313" key="2">
    <source>
        <dbReference type="Proteomes" id="UP001165960"/>
    </source>
</evidence>
<comment type="caution">
    <text evidence="1">The sequence shown here is derived from an EMBL/GenBank/DDBJ whole genome shotgun (WGS) entry which is preliminary data.</text>
</comment>
<organism evidence="1 2">
    <name type="scientific">Entomophthora muscae</name>
    <dbReference type="NCBI Taxonomy" id="34485"/>
    <lineage>
        <taxon>Eukaryota</taxon>
        <taxon>Fungi</taxon>
        <taxon>Fungi incertae sedis</taxon>
        <taxon>Zoopagomycota</taxon>
        <taxon>Entomophthoromycotina</taxon>
        <taxon>Entomophthoromycetes</taxon>
        <taxon>Entomophthorales</taxon>
        <taxon>Entomophthoraceae</taxon>
        <taxon>Entomophthora</taxon>
    </lineage>
</organism>
<dbReference type="EMBL" id="QTSX02000915">
    <property type="protein sequence ID" value="KAJ9083874.1"/>
    <property type="molecule type" value="Genomic_DNA"/>
</dbReference>
<evidence type="ECO:0000313" key="1">
    <source>
        <dbReference type="EMBL" id="KAJ9083874.1"/>
    </source>
</evidence>
<protein>
    <submittedName>
        <fullName evidence="1">Uncharacterized protein</fullName>
    </submittedName>
</protein>
<proteinExistence type="predicted"/>
<reference evidence="1" key="1">
    <citation type="submission" date="2022-04" db="EMBL/GenBank/DDBJ databases">
        <title>Genome of the entomopathogenic fungus Entomophthora muscae.</title>
        <authorList>
            <person name="Elya C."/>
            <person name="Lovett B.R."/>
            <person name="Lee E."/>
            <person name="Macias A.M."/>
            <person name="Hajek A.E."/>
            <person name="De Bivort B.L."/>
            <person name="Kasson M.T."/>
            <person name="De Fine Licht H.H."/>
            <person name="Stajich J.E."/>
        </authorList>
    </citation>
    <scope>NUCLEOTIDE SEQUENCE</scope>
    <source>
        <strain evidence="1">Berkeley</strain>
    </source>
</reference>